<proteinExistence type="predicted"/>
<accession>A0A2P4XCJ2</accession>
<feature type="compositionally biased region" description="Basic residues" evidence="1">
    <location>
        <begin position="72"/>
        <end position="82"/>
    </location>
</feature>
<reference evidence="2 3" key="1">
    <citation type="journal article" date="2017" name="Genome Biol. Evol.">
        <title>Phytophthora megakarya and P. palmivora, closely related causal agents of cacao black pod rot, underwent increases in genome sizes and gene numbers by different mechanisms.</title>
        <authorList>
            <person name="Ali S.S."/>
            <person name="Shao J."/>
            <person name="Lary D.J."/>
            <person name="Kronmiller B."/>
            <person name="Shen D."/>
            <person name="Strem M.D."/>
            <person name="Amoako-Attah I."/>
            <person name="Akrofi A.Y."/>
            <person name="Begoude B.A."/>
            <person name="Ten Hoopen G.M."/>
            <person name="Coulibaly K."/>
            <person name="Kebe B.I."/>
            <person name="Melnick R.L."/>
            <person name="Guiltinan M.J."/>
            <person name="Tyler B.M."/>
            <person name="Meinhardt L.W."/>
            <person name="Bailey B.A."/>
        </authorList>
    </citation>
    <scope>NUCLEOTIDE SEQUENCE [LARGE SCALE GENOMIC DNA]</scope>
    <source>
        <strain evidence="3">sbr112.9</strain>
    </source>
</reference>
<evidence type="ECO:0000313" key="3">
    <source>
        <dbReference type="Proteomes" id="UP000237271"/>
    </source>
</evidence>
<dbReference type="AlphaFoldDB" id="A0A2P4XCJ2"/>
<evidence type="ECO:0000313" key="2">
    <source>
        <dbReference type="EMBL" id="POM63274.1"/>
    </source>
</evidence>
<name>A0A2P4XCJ2_9STRA</name>
<feature type="region of interest" description="Disordered" evidence="1">
    <location>
        <begin position="1"/>
        <end position="39"/>
    </location>
</feature>
<gene>
    <name evidence="2" type="ORF">PHPALM_27435</name>
</gene>
<organism evidence="2 3">
    <name type="scientific">Phytophthora palmivora</name>
    <dbReference type="NCBI Taxonomy" id="4796"/>
    <lineage>
        <taxon>Eukaryota</taxon>
        <taxon>Sar</taxon>
        <taxon>Stramenopiles</taxon>
        <taxon>Oomycota</taxon>
        <taxon>Peronosporomycetes</taxon>
        <taxon>Peronosporales</taxon>
        <taxon>Peronosporaceae</taxon>
        <taxon>Phytophthora</taxon>
    </lineage>
</organism>
<comment type="caution">
    <text evidence="2">The sequence shown here is derived from an EMBL/GenBank/DDBJ whole genome shotgun (WGS) entry which is preliminary data.</text>
</comment>
<feature type="region of interest" description="Disordered" evidence="1">
    <location>
        <begin position="72"/>
        <end position="97"/>
    </location>
</feature>
<protein>
    <submittedName>
        <fullName evidence="2">Poly-ADP-ribose</fullName>
    </submittedName>
</protein>
<feature type="compositionally biased region" description="Low complexity" evidence="1">
    <location>
        <begin position="10"/>
        <end position="24"/>
    </location>
</feature>
<keyword evidence="3" id="KW-1185">Reference proteome</keyword>
<dbReference type="Proteomes" id="UP000237271">
    <property type="component" value="Unassembled WGS sequence"/>
</dbReference>
<sequence>MAKKRRASATKKASPAAAAMSSSPFPYPSPATPNRSRRCHLPRVHTARSGVAASTRSQLSVTQLPVLSPPLKKRVTSRRNAKAVKLQLPDDEEESRE</sequence>
<evidence type="ECO:0000256" key="1">
    <source>
        <dbReference type="SAM" id="MobiDB-lite"/>
    </source>
</evidence>
<dbReference type="EMBL" id="NCKW01015051">
    <property type="protein sequence ID" value="POM63274.1"/>
    <property type="molecule type" value="Genomic_DNA"/>
</dbReference>
<feature type="non-terminal residue" evidence="2">
    <location>
        <position position="97"/>
    </location>
</feature>